<evidence type="ECO:0000256" key="7">
    <source>
        <dbReference type="SAM" id="Phobius"/>
    </source>
</evidence>
<feature type="transmembrane region" description="Helical" evidence="7">
    <location>
        <begin position="403"/>
        <end position="430"/>
    </location>
</feature>
<protein>
    <submittedName>
        <fullName evidence="9">MFS general substrate transporter</fullName>
    </submittedName>
</protein>
<dbReference type="GO" id="GO:0012505">
    <property type="term" value="C:endomembrane system"/>
    <property type="evidence" value="ECO:0007669"/>
    <property type="project" value="UniProtKB-SubCell"/>
</dbReference>
<accession>A0A8H7D7F6</accession>
<dbReference type="EMBL" id="JACAZI010000004">
    <property type="protein sequence ID" value="KAF7362202.1"/>
    <property type="molecule type" value="Genomic_DNA"/>
</dbReference>
<proteinExistence type="predicted"/>
<dbReference type="InterPro" id="IPR020846">
    <property type="entry name" value="MFS_dom"/>
</dbReference>
<evidence type="ECO:0000313" key="10">
    <source>
        <dbReference type="Proteomes" id="UP000620124"/>
    </source>
</evidence>
<gene>
    <name evidence="9" type="ORF">MVEN_00566400</name>
</gene>
<keyword evidence="2" id="KW-0813">Transport</keyword>
<dbReference type="GO" id="GO:0005886">
    <property type="term" value="C:plasma membrane"/>
    <property type="evidence" value="ECO:0007669"/>
    <property type="project" value="TreeGrafter"/>
</dbReference>
<dbReference type="PANTHER" id="PTHR23501:SF191">
    <property type="entry name" value="VACUOLAR BASIC AMINO ACID TRANSPORTER 4"/>
    <property type="match status" value="1"/>
</dbReference>
<feature type="transmembrane region" description="Helical" evidence="7">
    <location>
        <begin position="474"/>
        <end position="496"/>
    </location>
</feature>
<evidence type="ECO:0000256" key="4">
    <source>
        <dbReference type="ARBA" id="ARBA00022989"/>
    </source>
</evidence>
<keyword evidence="4 7" id="KW-1133">Transmembrane helix</keyword>
<dbReference type="InterPro" id="IPR011701">
    <property type="entry name" value="MFS"/>
</dbReference>
<dbReference type="GO" id="GO:0022857">
    <property type="term" value="F:transmembrane transporter activity"/>
    <property type="evidence" value="ECO:0007669"/>
    <property type="project" value="InterPro"/>
</dbReference>
<evidence type="ECO:0000256" key="3">
    <source>
        <dbReference type="ARBA" id="ARBA00022692"/>
    </source>
</evidence>
<dbReference type="SUPFAM" id="SSF103473">
    <property type="entry name" value="MFS general substrate transporter"/>
    <property type="match status" value="1"/>
</dbReference>
<evidence type="ECO:0000256" key="6">
    <source>
        <dbReference type="SAM" id="MobiDB-lite"/>
    </source>
</evidence>
<evidence type="ECO:0000313" key="9">
    <source>
        <dbReference type="EMBL" id="KAF7362202.1"/>
    </source>
</evidence>
<comment type="subcellular location">
    <subcellularLocation>
        <location evidence="1">Endomembrane system</location>
        <topology evidence="1">Multi-pass membrane protein</topology>
    </subcellularLocation>
</comment>
<dbReference type="PANTHER" id="PTHR23501">
    <property type="entry name" value="MAJOR FACILITATOR SUPERFAMILY"/>
    <property type="match status" value="1"/>
</dbReference>
<keyword evidence="3 7" id="KW-0812">Transmembrane</keyword>
<reference evidence="9" key="1">
    <citation type="submission" date="2020-05" db="EMBL/GenBank/DDBJ databases">
        <title>Mycena genomes resolve the evolution of fungal bioluminescence.</title>
        <authorList>
            <person name="Tsai I.J."/>
        </authorList>
    </citation>
    <scope>NUCLEOTIDE SEQUENCE</scope>
    <source>
        <strain evidence="9">CCC161011</strain>
    </source>
</reference>
<feature type="transmembrane region" description="Helical" evidence="7">
    <location>
        <begin position="240"/>
        <end position="259"/>
    </location>
</feature>
<feature type="transmembrane region" description="Helical" evidence="7">
    <location>
        <begin position="169"/>
        <end position="189"/>
    </location>
</feature>
<dbReference type="OrthoDB" id="3437016at2759"/>
<evidence type="ECO:0000259" key="8">
    <source>
        <dbReference type="PROSITE" id="PS50850"/>
    </source>
</evidence>
<feature type="compositionally biased region" description="Pro residues" evidence="6">
    <location>
        <begin position="26"/>
        <end position="38"/>
    </location>
</feature>
<feature type="transmembrane region" description="Helical" evidence="7">
    <location>
        <begin position="343"/>
        <end position="364"/>
    </location>
</feature>
<sequence>MSSEKNSSESSHSNTVQTQPPEKAPEPAPAPNGQPPLKPAVGEQFNSPNNQNWVATAYLLGFTVTQTLLGKFSDVFGRGRVFNATLFIFAAGSLWCALAQSMGSLIGGRTLQGIGAAGRQTVGVIVIIDLTTPYTRGFWLGFFNLSLSLGIAFGPIIGAAIVDHTTWRWLYWITLILIGTTFCIAATAMNYDVPHRKQNIGIVAQLKDVDWIGCLLVVLIAALVCIPIELGNKIYAWNSAPIIVMFVLAAVLSPIFVVYELKYAKNPVVDITLFSNHNVRIACLINFLTGASNFGVIFFLPRFFLNIKNVSLITESKQLFGLTLGNGVASVFGANLISQSGQVRLVGVLGSVLYLLGSGLMLGIKATTSSALVILFSTFWGLGIGVFYQPAMVVGPMSVKPTQIAGISGFLAFLRTMGGTFSTALLTAIFETSFTSTLRGVVPDDLLSQGLGLADNHLLYPQYSDAIVRALVKAFHLGTIPTIVFGAVYGLAVILLRGLDFTPAWRKKQLEARAAREAEPAEKA</sequence>
<feature type="transmembrane region" description="Helical" evidence="7">
    <location>
        <begin position="279"/>
        <end position="299"/>
    </location>
</feature>
<keyword evidence="5 7" id="KW-0472">Membrane</keyword>
<feature type="region of interest" description="Disordered" evidence="6">
    <location>
        <begin position="1"/>
        <end position="45"/>
    </location>
</feature>
<dbReference type="Proteomes" id="UP000620124">
    <property type="component" value="Unassembled WGS sequence"/>
</dbReference>
<dbReference type="PROSITE" id="PS50850">
    <property type="entry name" value="MFS"/>
    <property type="match status" value="1"/>
</dbReference>
<comment type="caution">
    <text evidence="9">The sequence shown here is derived from an EMBL/GenBank/DDBJ whole genome shotgun (WGS) entry which is preliminary data.</text>
</comment>
<dbReference type="InterPro" id="IPR036259">
    <property type="entry name" value="MFS_trans_sf"/>
</dbReference>
<feature type="compositionally biased region" description="Low complexity" evidence="6">
    <location>
        <begin position="1"/>
        <end position="14"/>
    </location>
</feature>
<feature type="transmembrane region" description="Helical" evidence="7">
    <location>
        <begin position="81"/>
        <end position="102"/>
    </location>
</feature>
<feature type="transmembrane region" description="Helical" evidence="7">
    <location>
        <begin position="319"/>
        <end position="337"/>
    </location>
</feature>
<feature type="transmembrane region" description="Helical" evidence="7">
    <location>
        <begin position="138"/>
        <end position="162"/>
    </location>
</feature>
<keyword evidence="10" id="KW-1185">Reference proteome</keyword>
<dbReference type="AlphaFoldDB" id="A0A8H7D7F6"/>
<organism evidence="9 10">
    <name type="scientific">Mycena venus</name>
    <dbReference type="NCBI Taxonomy" id="2733690"/>
    <lineage>
        <taxon>Eukaryota</taxon>
        <taxon>Fungi</taxon>
        <taxon>Dikarya</taxon>
        <taxon>Basidiomycota</taxon>
        <taxon>Agaricomycotina</taxon>
        <taxon>Agaricomycetes</taxon>
        <taxon>Agaricomycetidae</taxon>
        <taxon>Agaricales</taxon>
        <taxon>Marasmiineae</taxon>
        <taxon>Mycenaceae</taxon>
        <taxon>Mycena</taxon>
    </lineage>
</organism>
<evidence type="ECO:0000256" key="1">
    <source>
        <dbReference type="ARBA" id="ARBA00004127"/>
    </source>
</evidence>
<feature type="domain" description="Major facilitator superfamily (MFS) profile" evidence="8">
    <location>
        <begin position="1"/>
        <end position="504"/>
    </location>
</feature>
<feature type="transmembrane region" description="Helical" evidence="7">
    <location>
        <begin position="209"/>
        <end position="228"/>
    </location>
</feature>
<dbReference type="Pfam" id="PF07690">
    <property type="entry name" value="MFS_1"/>
    <property type="match status" value="1"/>
</dbReference>
<dbReference type="Gene3D" id="1.20.1250.20">
    <property type="entry name" value="MFS general substrate transporter like domains"/>
    <property type="match status" value="1"/>
</dbReference>
<evidence type="ECO:0000256" key="2">
    <source>
        <dbReference type="ARBA" id="ARBA00022448"/>
    </source>
</evidence>
<evidence type="ECO:0000256" key="5">
    <source>
        <dbReference type="ARBA" id="ARBA00023136"/>
    </source>
</evidence>
<feature type="transmembrane region" description="Helical" evidence="7">
    <location>
        <begin position="371"/>
        <end position="391"/>
    </location>
</feature>
<name>A0A8H7D7F6_9AGAR</name>